<evidence type="ECO:0000256" key="1">
    <source>
        <dbReference type="SAM" id="MobiDB-lite"/>
    </source>
</evidence>
<evidence type="ECO:0000313" key="2">
    <source>
        <dbReference type="EMBL" id="PIC15935.1"/>
    </source>
</evidence>
<feature type="compositionally biased region" description="Low complexity" evidence="1">
    <location>
        <begin position="86"/>
        <end position="97"/>
    </location>
</feature>
<protein>
    <submittedName>
        <fullName evidence="2">Uncharacterized protein</fullName>
    </submittedName>
</protein>
<dbReference type="OrthoDB" id="10445987at2759"/>
<feature type="compositionally biased region" description="Basic and acidic residues" evidence="1">
    <location>
        <begin position="138"/>
        <end position="147"/>
    </location>
</feature>
<reference evidence="3" key="1">
    <citation type="submission" date="2017-10" db="EMBL/GenBank/DDBJ databases">
        <title>Rapid genome shrinkage in a self-fertile nematode reveals novel sperm competition proteins.</title>
        <authorList>
            <person name="Yin D."/>
            <person name="Schwarz E.M."/>
            <person name="Thomas C.G."/>
            <person name="Felde R.L."/>
            <person name="Korf I.F."/>
            <person name="Cutter A.D."/>
            <person name="Schartner C.M."/>
            <person name="Ralston E.J."/>
            <person name="Meyer B.J."/>
            <person name="Haag E.S."/>
        </authorList>
    </citation>
    <scope>NUCLEOTIDE SEQUENCE [LARGE SCALE GENOMIC DNA]</scope>
    <source>
        <strain evidence="3">JU1422</strain>
    </source>
</reference>
<proteinExistence type="predicted"/>
<organism evidence="2 3">
    <name type="scientific">Caenorhabditis nigoni</name>
    <dbReference type="NCBI Taxonomy" id="1611254"/>
    <lineage>
        <taxon>Eukaryota</taxon>
        <taxon>Metazoa</taxon>
        <taxon>Ecdysozoa</taxon>
        <taxon>Nematoda</taxon>
        <taxon>Chromadorea</taxon>
        <taxon>Rhabditida</taxon>
        <taxon>Rhabditina</taxon>
        <taxon>Rhabditomorpha</taxon>
        <taxon>Rhabditoidea</taxon>
        <taxon>Rhabditidae</taxon>
        <taxon>Peloderinae</taxon>
        <taxon>Caenorhabditis</taxon>
    </lineage>
</organism>
<dbReference type="AlphaFoldDB" id="A0A2G5SLD4"/>
<evidence type="ECO:0000313" key="3">
    <source>
        <dbReference type="Proteomes" id="UP000230233"/>
    </source>
</evidence>
<feature type="compositionally biased region" description="Polar residues" evidence="1">
    <location>
        <begin position="421"/>
        <end position="440"/>
    </location>
</feature>
<sequence length="852" mass="97176">MSNHRSMFSGGFDGNRSNHVQACTKNSNYFQPNHHHNQSQENGNRGRVISNTFHNSKYFGEDVRQPPRFGHGWNQEKGIRSESTASEEGMSRSSNGSRRSKSKNPDRSRPREFGRGWSNEKCEENDGGIGNRTYHSNSMKDARRRYASESGQSISEDVVGVQQFNKENRSLGNGSYQEVHHIGRHESRQQRTNYYHKLESNRARAKSELFYIKSTGRDSQNKYHEYHQENFNAVATSYYCNERDIRRSANKSFNVQPVTMTRGSSECDSRRSYSKNVSYGWNEEASYKARLDSLEYHHKKWRSVSRHSYAEDNYRKENRPNSHQMGNHYGHQGMIADVRGTSNINSHASNGSSYHLHGYNNTQYNAPNANKSFHSIQTYDSHKYSSAAYCIDSNFTRSGMCRRGSWNHQSRGSQDKDQHHASSYRSGSYKGPNTSESFNRQNADNYCARQSIDVFHQSALDKNSDSNRVHESELDDDVFEQVAATDAESIAQENQSDGQNQTVDNFACAAPESADTKSHIKFNRTFGGYDAQFETSFSTMQLGNLATMTDHSPVVELTETPMEKVEPKRSTHYEVPMSKNVYKFGGDVYEITSEIGFLFDSTDIKADWRKPMQYQHDFRADGSSDEAVRWLARLRDLSESHVNLYAESSKELKNTRFNAKKIRRDSEPYNLRHMVHETSTDVWNAGNPPRRNAETIAADPTWNHATRLPKATFPDSPEPLKFAGKYFVHEGVVAKMPFLHIQSGTVSFKSANGKAVPMPPHFQCDLIPTRTHPVGFIPAGIYQYVAKSDPVYNAFKSSNCIKNMQRVNNNKPGKMCYATEDVFDSFMEDIRADWGSGMRVTRVAPVTHQANI</sequence>
<feature type="compositionally biased region" description="Polar residues" evidence="1">
    <location>
        <begin position="39"/>
        <end position="55"/>
    </location>
</feature>
<keyword evidence="3" id="KW-1185">Reference proteome</keyword>
<gene>
    <name evidence="2" type="primary">Cnig_chr_X.g22722</name>
    <name evidence="2" type="ORF">B9Z55_022722</name>
</gene>
<feature type="compositionally biased region" description="Basic and acidic residues" evidence="1">
    <location>
        <begin position="103"/>
        <end position="124"/>
    </location>
</feature>
<feature type="region of interest" description="Disordered" evidence="1">
    <location>
        <begin position="1"/>
        <end position="20"/>
    </location>
</feature>
<dbReference type="Proteomes" id="UP000230233">
    <property type="component" value="Chromosome X"/>
</dbReference>
<feature type="region of interest" description="Disordered" evidence="1">
    <location>
        <begin position="26"/>
        <end position="152"/>
    </location>
</feature>
<feature type="region of interest" description="Disordered" evidence="1">
    <location>
        <begin position="405"/>
        <end position="440"/>
    </location>
</feature>
<comment type="caution">
    <text evidence="2">The sequence shown here is derived from an EMBL/GenBank/DDBJ whole genome shotgun (WGS) entry which is preliminary data.</text>
</comment>
<accession>A0A2G5SLD4</accession>
<name>A0A2G5SLD4_9PELO</name>
<dbReference type="EMBL" id="PDUG01000006">
    <property type="protein sequence ID" value="PIC15935.1"/>
    <property type="molecule type" value="Genomic_DNA"/>
</dbReference>